<reference evidence="1 2" key="1">
    <citation type="submission" date="2015-03" db="EMBL/GenBank/DDBJ databases">
        <authorList>
            <consortium name="Pathogen Informatics"/>
        </authorList>
    </citation>
    <scope>NUCLEOTIDE SEQUENCE [LARGE SCALE GENOMIC DNA]</scope>
    <source>
        <strain evidence="1 2">D00501624</strain>
    </source>
</reference>
<gene>
    <name evidence="1" type="ORF">ERS007661_02665</name>
</gene>
<sequence length="65" mass="7106">MIIPARWVENARHTALPISWLTDMTRPNNAGSTFCQWSISARGTTKVWPCVIGSIVKNATTSSSS</sequence>
<dbReference type="AlphaFoldDB" id="A0A655F8Y6"/>
<protein>
    <submittedName>
        <fullName evidence="1">Uncharacterized protein</fullName>
    </submittedName>
</protein>
<proteinExistence type="predicted"/>
<dbReference type="EMBL" id="CQQC01000986">
    <property type="protein sequence ID" value="CNV54803.1"/>
    <property type="molecule type" value="Genomic_DNA"/>
</dbReference>
<organism evidence="1 2">
    <name type="scientific">Mycobacterium tuberculosis</name>
    <dbReference type="NCBI Taxonomy" id="1773"/>
    <lineage>
        <taxon>Bacteria</taxon>
        <taxon>Bacillati</taxon>
        <taxon>Actinomycetota</taxon>
        <taxon>Actinomycetes</taxon>
        <taxon>Mycobacteriales</taxon>
        <taxon>Mycobacteriaceae</taxon>
        <taxon>Mycobacterium</taxon>
        <taxon>Mycobacterium tuberculosis complex</taxon>
    </lineage>
</organism>
<evidence type="ECO:0000313" key="2">
    <source>
        <dbReference type="Proteomes" id="UP000039217"/>
    </source>
</evidence>
<name>A0A655F8Y6_MYCTX</name>
<accession>A0A655F8Y6</accession>
<evidence type="ECO:0000313" key="1">
    <source>
        <dbReference type="EMBL" id="CNV54803.1"/>
    </source>
</evidence>
<dbReference type="Proteomes" id="UP000039217">
    <property type="component" value="Unassembled WGS sequence"/>
</dbReference>